<dbReference type="SUPFAM" id="SSF51735">
    <property type="entry name" value="NAD(P)-binding Rossmann-fold domains"/>
    <property type="match status" value="1"/>
</dbReference>
<dbReference type="PANTHER" id="PTHR43639:SF1">
    <property type="entry name" value="SHORT-CHAIN DEHYDROGENASE_REDUCTASE FAMILY PROTEIN"/>
    <property type="match status" value="1"/>
</dbReference>
<sequence>QNKIIVHYCSSKEAAEKVAKDIEESGGEAFLIQEDLTSEEACIRLVREVANRYSKLDILINNAGGLIRRQAAQELEWKLMLETFSLNTFSTMKISSLCIPLLKKGEDPNIINISSIAMRNGAPSATIYGACKGAIDSFTRGLAKELAPEIRVNAVAPGVIDTPFHKKVSTPEKMKKFKEITPIKRIGEAIHIAKTIKYLIENDFITGETIDVNGGLFMR</sequence>
<accession>X0RTD1</accession>
<proteinExistence type="inferred from homology"/>
<comment type="caution">
    <text evidence="3">The sequence shown here is derived from an EMBL/GenBank/DDBJ whole genome shotgun (WGS) entry which is preliminary data.</text>
</comment>
<dbReference type="GO" id="GO:0016491">
    <property type="term" value="F:oxidoreductase activity"/>
    <property type="evidence" value="ECO:0007669"/>
    <property type="project" value="UniProtKB-KW"/>
</dbReference>
<organism evidence="3">
    <name type="scientific">marine sediment metagenome</name>
    <dbReference type="NCBI Taxonomy" id="412755"/>
    <lineage>
        <taxon>unclassified sequences</taxon>
        <taxon>metagenomes</taxon>
        <taxon>ecological metagenomes</taxon>
    </lineage>
</organism>
<dbReference type="PRINTS" id="PR00080">
    <property type="entry name" value="SDRFAMILY"/>
</dbReference>
<dbReference type="InterPro" id="IPR036291">
    <property type="entry name" value="NAD(P)-bd_dom_sf"/>
</dbReference>
<dbReference type="PANTHER" id="PTHR43639">
    <property type="entry name" value="OXIDOREDUCTASE, SHORT-CHAIN DEHYDROGENASE/REDUCTASE FAMILY (AFU_ORTHOLOGUE AFUA_5G02870)"/>
    <property type="match status" value="1"/>
</dbReference>
<dbReference type="PROSITE" id="PS00061">
    <property type="entry name" value="ADH_SHORT"/>
    <property type="match status" value="1"/>
</dbReference>
<dbReference type="InterPro" id="IPR002347">
    <property type="entry name" value="SDR_fam"/>
</dbReference>
<dbReference type="PRINTS" id="PR00081">
    <property type="entry name" value="GDHRDH"/>
</dbReference>
<keyword evidence="2" id="KW-0560">Oxidoreductase</keyword>
<name>X0RTD1_9ZZZZ</name>
<protein>
    <recommendedName>
        <fullName evidence="4">SDR family oxidoreductase</fullName>
    </recommendedName>
</protein>
<dbReference type="AlphaFoldDB" id="X0RTD1"/>
<dbReference type="InterPro" id="IPR020904">
    <property type="entry name" value="Sc_DH/Rdtase_CS"/>
</dbReference>
<evidence type="ECO:0000313" key="3">
    <source>
        <dbReference type="EMBL" id="GAF72038.1"/>
    </source>
</evidence>
<gene>
    <name evidence="3" type="ORF">S01H1_02852</name>
</gene>
<dbReference type="Gene3D" id="3.40.50.720">
    <property type="entry name" value="NAD(P)-binding Rossmann-like Domain"/>
    <property type="match status" value="1"/>
</dbReference>
<reference evidence="3" key="1">
    <citation type="journal article" date="2014" name="Front. Microbiol.">
        <title>High frequency of phylogenetically diverse reductive dehalogenase-homologous genes in deep subseafloor sedimentary metagenomes.</title>
        <authorList>
            <person name="Kawai M."/>
            <person name="Futagami T."/>
            <person name="Toyoda A."/>
            <person name="Takaki Y."/>
            <person name="Nishi S."/>
            <person name="Hori S."/>
            <person name="Arai W."/>
            <person name="Tsubouchi T."/>
            <person name="Morono Y."/>
            <person name="Uchiyama I."/>
            <person name="Ito T."/>
            <person name="Fujiyama A."/>
            <person name="Inagaki F."/>
            <person name="Takami H."/>
        </authorList>
    </citation>
    <scope>NUCLEOTIDE SEQUENCE</scope>
    <source>
        <strain evidence="3">Expedition CK06-06</strain>
    </source>
</reference>
<evidence type="ECO:0000256" key="2">
    <source>
        <dbReference type="ARBA" id="ARBA00023002"/>
    </source>
</evidence>
<dbReference type="EMBL" id="BARS01001454">
    <property type="protein sequence ID" value="GAF72038.1"/>
    <property type="molecule type" value="Genomic_DNA"/>
</dbReference>
<evidence type="ECO:0008006" key="4">
    <source>
        <dbReference type="Google" id="ProtNLM"/>
    </source>
</evidence>
<comment type="similarity">
    <text evidence="1">Belongs to the short-chain dehydrogenases/reductases (SDR) family.</text>
</comment>
<feature type="non-terminal residue" evidence="3">
    <location>
        <position position="1"/>
    </location>
</feature>
<dbReference type="CDD" id="cd05233">
    <property type="entry name" value="SDR_c"/>
    <property type="match status" value="1"/>
</dbReference>
<dbReference type="Pfam" id="PF13561">
    <property type="entry name" value="adh_short_C2"/>
    <property type="match status" value="1"/>
</dbReference>
<evidence type="ECO:0000256" key="1">
    <source>
        <dbReference type="ARBA" id="ARBA00006484"/>
    </source>
</evidence>